<dbReference type="InterPro" id="IPR051214">
    <property type="entry name" value="GH32_Enzymes"/>
</dbReference>
<protein>
    <recommendedName>
        <fullName evidence="2">beta-fructofuranosidase</fullName>
        <ecNumber evidence="2">3.2.1.26</ecNumber>
    </recommendedName>
</protein>
<dbReference type="GO" id="GO:0004564">
    <property type="term" value="F:beta-fructofuranosidase activity"/>
    <property type="evidence" value="ECO:0007669"/>
    <property type="project" value="UniProtKB-EC"/>
</dbReference>
<dbReference type="Gene3D" id="2.60.120.560">
    <property type="entry name" value="Exo-inulinase, domain 1"/>
    <property type="match status" value="1"/>
</dbReference>
<dbReference type="Gene3D" id="2.115.10.20">
    <property type="entry name" value="Glycosyl hydrolase domain, family 43"/>
    <property type="match status" value="1"/>
</dbReference>
<dbReference type="EMBL" id="JALIEA010000008">
    <property type="protein sequence ID" value="MCJ7857424.1"/>
    <property type="molecule type" value="Genomic_DNA"/>
</dbReference>
<evidence type="ECO:0000259" key="7">
    <source>
        <dbReference type="Pfam" id="PF08244"/>
    </source>
</evidence>
<dbReference type="InterPro" id="IPR001362">
    <property type="entry name" value="Glyco_hydro_32"/>
</dbReference>
<gene>
    <name evidence="8" type="ORF">MUN33_01655</name>
</gene>
<evidence type="ECO:0000313" key="9">
    <source>
        <dbReference type="Proteomes" id="UP001139207"/>
    </source>
</evidence>
<dbReference type="EC" id="3.2.1.26" evidence="2"/>
<evidence type="ECO:0000256" key="1">
    <source>
        <dbReference type="ARBA" id="ARBA00009902"/>
    </source>
</evidence>
<evidence type="ECO:0000256" key="4">
    <source>
        <dbReference type="ARBA" id="ARBA00023295"/>
    </source>
</evidence>
<dbReference type="PANTHER" id="PTHR43101">
    <property type="entry name" value="BETA-FRUCTOSIDASE"/>
    <property type="match status" value="1"/>
</dbReference>
<comment type="similarity">
    <text evidence="1 5">Belongs to the glycosyl hydrolase 32 family.</text>
</comment>
<dbReference type="InterPro" id="IPR023296">
    <property type="entry name" value="Glyco_hydro_beta-prop_sf"/>
</dbReference>
<proteinExistence type="inferred from homology"/>
<dbReference type="Proteomes" id="UP001139207">
    <property type="component" value="Unassembled WGS sequence"/>
</dbReference>
<accession>A0A9X1WEB1</accession>
<dbReference type="GO" id="GO:0005975">
    <property type="term" value="P:carbohydrate metabolic process"/>
    <property type="evidence" value="ECO:0007669"/>
    <property type="project" value="InterPro"/>
</dbReference>
<evidence type="ECO:0000256" key="5">
    <source>
        <dbReference type="RuleBase" id="RU362110"/>
    </source>
</evidence>
<reference evidence="8" key="1">
    <citation type="submission" date="2022-04" db="EMBL/GenBank/DDBJ databases">
        <title>Corynebacterium kalidii LD5P10.</title>
        <authorList>
            <person name="Sun J.Q."/>
        </authorList>
    </citation>
    <scope>NUCLEOTIDE SEQUENCE</scope>
    <source>
        <strain evidence="8">LD5P10</strain>
    </source>
</reference>
<dbReference type="AlphaFoldDB" id="A0A9X1WEB1"/>
<evidence type="ECO:0000313" key="8">
    <source>
        <dbReference type="EMBL" id="MCJ7857424.1"/>
    </source>
</evidence>
<evidence type="ECO:0000256" key="2">
    <source>
        <dbReference type="ARBA" id="ARBA00012758"/>
    </source>
</evidence>
<keyword evidence="3 5" id="KW-0378">Hydrolase</keyword>
<dbReference type="Pfam" id="PF00251">
    <property type="entry name" value="Glyco_hydro_32N"/>
    <property type="match status" value="1"/>
</dbReference>
<dbReference type="RefSeq" id="WP_244803174.1">
    <property type="nucleotide sequence ID" value="NZ_JALIEA010000008.1"/>
</dbReference>
<organism evidence="8 9">
    <name type="scientific">Corynebacterium kalidii</name>
    <dbReference type="NCBI Taxonomy" id="2931982"/>
    <lineage>
        <taxon>Bacteria</taxon>
        <taxon>Bacillati</taxon>
        <taxon>Actinomycetota</taxon>
        <taxon>Actinomycetes</taxon>
        <taxon>Mycobacteriales</taxon>
        <taxon>Corynebacteriaceae</taxon>
        <taxon>Corynebacterium</taxon>
    </lineage>
</organism>
<sequence>MSDTDTTMNAALEKAEAGVRRMRAARDDRWYPSTHIAASAGWINDPNGLSFVDGRYQVYFQHHPYSTEWGPMHWGHVSSDDLVTWRREPIALAPSTTADRDGVFSGSAVVRDDGALAVVYTGHRFRNGVDEDEGNLQVQCLAVSTDGGRTFSKEGTVIDCPEGFVHFRDPKVWKQDGRWFLVVGVSTLDRRGQVWLYTCDDPELTTWDFDSVLYEAADPNVFMLECPDFFPLSRSGEPAYPGDPDVRWVLVFSPMGATPHGYTNRNGNNAVYVVGDWAPGRPFTDVSPDRPSDSGANYYAPQTFQAPDGRRILFGWMGSFTAPEPTRAADAWCGQFTAPRELRLSASGDSVSTVPVAEYARLRQDTVATGPVSVGLNEDVVLAEDIRNSADIELEIDLDRTTAERVSLLVHATPTGNHTAVSWDSQSGRVWLDRRLSGAGDRGYRSVPVPASDGTGDAPTLRLRVIVDRGSVEVFVGDGEGVISSAVFPPEGPRALVLSSESGTAELPTVTVHRLRSIWEDPADR</sequence>
<dbReference type="PANTHER" id="PTHR43101:SF1">
    <property type="entry name" value="BETA-FRUCTOSIDASE"/>
    <property type="match status" value="1"/>
</dbReference>
<name>A0A9X1WEB1_9CORY</name>
<feature type="domain" description="Glycosyl hydrolase family 32 N-terminal" evidence="6">
    <location>
        <begin position="35"/>
        <end position="351"/>
    </location>
</feature>
<feature type="domain" description="Glycosyl hydrolase family 32 C-terminal" evidence="7">
    <location>
        <begin position="359"/>
        <end position="513"/>
    </location>
</feature>
<keyword evidence="4 5" id="KW-0326">Glycosidase</keyword>
<dbReference type="SMART" id="SM00640">
    <property type="entry name" value="Glyco_32"/>
    <property type="match status" value="1"/>
</dbReference>
<dbReference type="Pfam" id="PF08244">
    <property type="entry name" value="Glyco_hydro_32C"/>
    <property type="match status" value="1"/>
</dbReference>
<evidence type="ECO:0000259" key="6">
    <source>
        <dbReference type="Pfam" id="PF00251"/>
    </source>
</evidence>
<dbReference type="InterPro" id="IPR013148">
    <property type="entry name" value="Glyco_hydro_32_N"/>
</dbReference>
<dbReference type="CDD" id="cd08996">
    <property type="entry name" value="GH32_FFase"/>
    <property type="match status" value="1"/>
</dbReference>
<dbReference type="SUPFAM" id="SSF75005">
    <property type="entry name" value="Arabinanase/levansucrase/invertase"/>
    <property type="match status" value="1"/>
</dbReference>
<evidence type="ECO:0000256" key="3">
    <source>
        <dbReference type="ARBA" id="ARBA00022801"/>
    </source>
</evidence>
<comment type="caution">
    <text evidence="8">The sequence shown here is derived from an EMBL/GenBank/DDBJ whole genome shotgun (WGS) entry which is preliminary data.</text>
</comment>
<dbReference type="InterPro" id="IPR013320">
    <property type="entry name" value="ConA-like_dom_sf"/>
</dbReference>
<dbReference type="SUPFAM" id="SSF49899">
    <property type="entry name" value="Concanavalin A-like lectins/glucanases"/>
    <property type="match status" value="1"/>
</dbReference>
<keyword evidence="9" id="KW-1185">Reference proteome</keyword>
<dbReference type="InterPro" id="IPR013189">
    <property type="entry name" value="Glyco_hydro_32_C"/>
</dbReference>